<dbReference type="Pfam" id="PF10502">
    <property type="entry name" value="Peptidase_S26"/>
    <property type="match status" value="1"/>
</dbReference>
<keyword evidence="14" id="KW-1185">Reference proteome</keyword>
<keyword evidence="4 10" id="KW-0812">Transmembrane</keyword>
<evidence type="ECO:0000256" key="10">
    <source>
        <dbReference type="RuleBase" id="RU362041"/>
    </source>
</evidence>
<name>A0ABQ8KX71_9APHY</name>
<comment type="subcellular location">
    <subcellularLocation>
        <location evidence="1">Mitochondrion inner membrane</location>
        <topology evidence="1">Single-pass membrane protein</topology>
    </subcellularLocation>
</comment>
<dbReference type="InterPro" id="IPR037730">
    <property type="entry name" value="IMP2"/>
</dbReference>
<comment type="similarity">
    <text evidence="2">Belongs to the peptidase S26 family. IMP2 subfamily.</text>
</comment>
<evidence type="ECO:0000259" key="12">
    <source>
        <dbReference type="Pfam" id="PF10502"/>
    </source>
</evidence>
<evidence type="ECO:0000256" key="8">
    <source>
        <dbReference type="ARBA" id="ARBA00023128"/>
    </source>
</evidence>
<reference evidence="13 14" key="1">
    <citation type="journal article" date="2021" name="Environ. Microbiol.">
        <title>Gene family expansions and transcriptome signatures uncover fungal adaptations to wood decay.</title>
        <authorList>
            <person name="Hage H."/>
            <person name="Miyauchi S."/>
            <person name="Viragh M."/>
            <person name="Drula E."/>
            <person name="Min B."/>
            <person name="Chaduli D."/>
            <person name="Navarro D."/>
            <person name="Favel A."/>
            <person name="Norest M."/>
            <person name="Lesage-Meessen L."/>
            <person name="Balint B."/>
            <person name="Merenyi Z."/>
            <person name="de Eugenio L."/>
            <person name="Morin E."/>
            <person name="Martinez A.T."/>
            <person name="Baldrian P."/>
            <person name="Stursova M."/>
            <person name="Martinez M.J."/>
            <person name="Novotny C."/>
            <person name="Magnuson J.K."/>
            <person name="Spatafora J.W."/>
            <person name="Maurice S."/>
            <person name="Pangilinan J."/>
            <person name="Andreopoulos W."/>
            <person name="LaButti K."/>
            <person name="Hundley H."/>
            <person name="Na H."/>
            <person name="Kuo A."/>
            <person name="Barry K."/>
            <person name="Lipzen A."/>
            <person name="Henrissat B."/>
            <person name="Riley R."/>
            <person name="Ahrendt S."/>
            <person name="Nagy L.G."/>
            <person name="Grigoriev I.V."/>
            <person name="Martin F."/>
            <person name="Rosso M.N."/>
        </authorList>
    </citation>
    <scope>NUCLEOTIDE SEQUENCE [LARGE SCALE GENOMIC DNA]</scope>
    <source>
        <strain evidence="13 14">CIRM-BRFM 1785</strain>
    </source>
</reference>
<evidence type="ECO:0000256" key="3">
    <source>
        <dbReference type="ARBA" id="ARBA00022670"/>
    </source>
</evidence>
<dbReference type="PANTHER" id="PTHR46041:SF2">
    <property type="entry name" value="MITOCHONDRIAL INNER MEMBRANE PROTEASE SUBUNIT 2"/>
    <property type="match status" value="1"/>
</dbReference>
<evidence type="ECO:0000256" key="4">
    <source>
        <dbReference type="ARBA" id="ARBA00022692"/>
    </source>
</evidence>
<proteinExistence type="inferred from homology"/>
<evidence type="ECO:0000256" key="7">
    <source>
        <dbReference type="ARBA" id="ARBA00022989"/>
    </source>
</evidence>
<keyword evidence="9 10" id="KW-0472">Membrane</keyword>
<keyword evidence="3 10" id="KW-0645">Protease</keyword>
<dbReference type="InterPro" id="IPR036286">
    <property type="entry name" value="LexA/Signal_pep-like_sf"/>
</dbReference>
<gene>
    <name evidence="13" type="ORF">C8Q71DRAFT_865237</name>
</gene>
<evidence type="ECO:0000256" key="2">
    <source>
        <dbReference type="ARBA" id="ARBA00007066"/>
    </source>
</evidence>
<accession>A0ABQ8KX71</accession>
<dbReference type="EMBL" id="JADCUA010000001">
    <property type="protein sequence ID" value="KAH9843903.1"/>
    <property type="molecule type" value="Genomic_DNA"/>
</dbReference>
<evidence type="ECO:0000256" key="9">
    <source>
        <dbReference type="ARBA" id="ARBA00023136"/>
    </source>
</evidence>
<sequence>MRQTWTSLRKPWRTFWDAHSTLRRALYPLIWLPTGIVFTQFFYTVKSVSGRSMQPTLNPDTSPWRDLVLFDRFSIRTLRKYERGDIVALASPIDSKLLVKRIVALGGDTVKTLPPHPDAEVRIPPGHVWVEGDEPFHSEDSNTFGPVPLALIDSKLIWIVWPQQRFGPLLTPSEPDPKAPRGPSWRLEKAAMERAQWRNSRVTTVQQRLSPPDELDTEVVV</sequence>
<dbReference type="SUPFAM" id="SSF51306">
    <property type="entry name" value="LexA/Signal peptidase"/>
    <property type="match status" value="1"/>
</dbReference>
<dbReference type="EC" id="3.4.21.-" evidence="10"/>
<feature type="region of interest" description="Disordered" evidence="11">
    <location>
        <begin position="169"/>
        <end position="188"/>
    </location>
</feature>
<dbReference type="GeneID" id="72009005"/>
<organism evidence="13 14">
    <name type="scientific">Rhodofomes roseus</name>
    <dbReference type="NCBI Taxonomy" id="34475"/>
    <lineage>
        <taxon>Eukaryota</taxon>
        <taxon>Fungi</taxon>
        <taxon>Dikarya</taxon>
        <taxon>Basidiomycota</taxon>
        <taxon>Agaricomycotina</taxon>
        <taxon>Agaricomycetes</taxon>
        <taxon>Polyporales</taxon>
        <taxon>Rhodofomes</taxon>
    </lineage>
</organism>
<keyword evidence="7 10" id="KW-1133">Transmembrane helix</keyword>
<evidence type="ECO:0000256" key="11">
    <source>
        <dbReference type="SAM" id="MobiDB-lite"/>
    </source>
</evidence>
<evidence type="ECO:0000256" key="6">
    <source>
        <dbReference type="ARBA" id="ARBA00022801"/>
    </source>
</evidence>
<evidence type="ECO:0000256" key="5">
    <source>
        <dbReference type="ARBA" id="ARBA00022792"/>
    </source>
</evidence>
<keyword evidence="6 10" id="KW-0378">Hydrolase</keyword>
<evidence type="ECO:0000313" key="14">
    <source>
        <dbReference type="Proteomes" id="UP000814176"/>
    </source>
</evidence>
<dbReference type="PANTHER" id="PTHR46041">
    <property type="entry name" value="MITOCHONDRIAL INNER MEMBRANE PROTEASE SUBUNIT 2"/>
    <property type="match status" value="1"/>
</dbReference>
<keyword evidence="5 10" id="KW-0999">Mitochondrion inner membrane</keyword>
<feature type="region of interest" description="Disordered" evidence="11">
    <location>
        <begin position="196"/>
        <end position="221"/>
    </location>
</feature>
<protein>
    <recommendedName>
        <fullName evidence="10">Mitochondrial inner membrane protease subunit</fullName>
        <ecNumber evidence="10">3.4.21.-</ecNumber>
    </recommendedName>
</protein>
<dbReference type="PRINTS" id="PR00727">
    <property type="entry name" value="LEADERPTASE"/>
</dbReference>
<feature type="domain" description="Peptidase S26" evidence="12">
    <location>
        <begin position="34"/>
        <end position="111"/>
    </location>
</feature>
<dbReference type="InterPro" id="IPR000223">
    <property type="entry name" value="Pept_S26A_signal_pept_1"/>
</dbReference>
<dbReference type="RefSeq" id="XP_047784713.1">
    <property type="nucleotide sequence ID" value="XM_047928273.1"/>
</dbReference>
<dbReference type="Proteomes" id="UP000814176">
    <property type="component" value="Unassembled WGS sequence"/>
</dbReference>
<evidence type="ECO:0000313" key="13">
    <source>
        <dbReference type="EMBL" id="KAH9843903.1"/>
    </source>
</evidence>
<keyword evidence="8 10" id="KW-0496">Mitochondrion</keyword>
<feature type="compositionally biased region" description="Polar residues" evidence="11">
    <location>
        <begin position="197"/>
        <end position="209"/>
    </location>
</feature>
<dbReference type="NCBIfam" id="TIGR02227">
    <property type="entry name" value="sigpep_I_bact"/>
    <property type="match status" value="1"/>
</dbReference>
<dbReference type="Gene3D" id="2.10.109.10">
    <property type="entry name" value="Umud Fragment, subunit A"/>
    <property type="match status" value="1"/>
</dbReference>
<comment type="caution">
    <text evidence="13">The sequence shown here is derived from an EMBL/GenBank/DDBJ whole genome shotgun (WGS) entry which is preliminary data.</text>
</comment>
<evidence type="ECO:0000256" key="1">
    <source>
        <dbReference type="ARBA" id="ARBA00004434"/>
    </source>
</evidence>
<feature type="transmembrane region" description="Helical" evidence="10">
    <location>
        <begin position="25"/>
        <end position="45"/>
    </location>
</feature>
<dbReference type="InterPro" id="IPR019533">
    <property type="entry name" value="Peptidase_S26"/>
</dbReference>
<dbReference type="CDD" id="cd06530">
    <property type="entry name" value="S26_SPase_I"/>
    <property type="match status" value="1"/>
</dbReference>